<reference evidence="3" key="1">
    <citation type="journal article" date="2021" name="Front. Microbiol.">
        <title>Comprehensive Comparative Genomics and Phenotyping of Methylobacterium Species.</title>
        <authorList>
            <person name="Alessa O."/>
            <person name="Ogura Y."/>
            <person name="Fujitani Y."/>
            <person name="Takami H."/>
            <person name="Hayashi T."/>
            <person name="Sahin N."/>
            <person name="Tani A."/>
        </authorList>
    </citation>
    <scope>NUCLEOTIDE SEQUENCE</scope>
    <source>
        <strain evidence="3">DSM 23674</strain>
    </source>
</reference>
<evidence type="ECO:0000259" key="2">
    <source>
        <dbReference type="Pfam" id="PF07238"/>
    </source>
</evidence>
<name>A0ABQ4TT30_9HYPH</name>
<evidence type="ECO:0000313" key="3">
    <source>
        <dbReference type="EMBL" id="GJE57786.1"/>
    </source>
</evidence>
<protein>
    <recommendedName>
        <fullName evidence="2">PilZ domain-containing protein</fullName>
    </recommendedName>
</protein>
<comment type="caution">
    <text evidence="3">The sequence shown here is derived from an EMBL/GenBank/DDBJ whole genome shotgun (WGS) entry which is preliminary data.</text>
</comment>
<feature type="domain" description="PilZ" evidence="2">
    <location>
        <begin position="3"/>
        <end position="83"/>
    </location>
</feature>
<proteinExistence type="predicted"/>
<dbReference type="Pfam" id="PF07238">
    <property type="entry name" value="PilZ"/>
    <property type="match status" value="1"/>
</dbReference>
<dbReference type="InterPro" id="IPR009875">
    <property type="entry name" value="PilZ_domain"/>
</dbReference>
<evidence type="ECO:0000256" key="1">
    <source>
        <dbReference type="SAM" id="MobiDB-lite"/>
    </source>
</evidence>
<sequence>MTERRSKPRMRVDSVAFIITRIGNPVVCRIKDRSADGARLFVDSVLGIPNQFRLVVQKTGEEFSATVVWRGPQEIGVAFLEMQGVLAVAPNAFPSLPVAIPLGPDPGFYAPENTAERPASGSACEP</sequence>
<organism evidence="3 4">
    <name type="scientific">Methylobacterium thuringiense</name>
    <dbReference type="NCBI Taxonomy" id="1003091"/>
    <lineage>
        <taxon>Bacteria</taxon>
        <taxon>Pseudomonadati</taxon>
        <taxon>Pseudomonadota</taxon>
        <taxon>Alphaproteobacteria</taxon>
        <taxon>Hyphomicrobiales</taxon>
        <taxon>Methylobacteriaceae</taxon>
        <taxon>Methylobacterium</taxon>
    </lineage>
</organism>
<dbReference type="EMBL" id="BPRA01000030">
    <property type="protein sequence ID" value="GJE57786.1"/>
    <property type="molecule type" value="Genomic_DNA"/>
</dbReference>
<evidence type="ECO:0000313" key="4">
    <source>
        <dbReference type="Proteomes" id="UP001055101"/>
    </source>
</evidence>
<dbReference type="Proteomes" id="UP001055101">
    <property type="component" value="Unassembled WGS sequence"/>
</dbReference>
<gene>
    <name evidence="3" type="ORF">EKPJFOCH_4306</name>
</gene>
<dbReference type="RefSeq" id="WP_238232891.1">
    <property type="nucleotide sequence ID" value="NZ_BPRA01000030.1"/>
</dbReference>
<feature type="region of interest" description="Disordered" evidence="1">
    <location>
        <begin position="107"/>
        <end position="126"/>
    </location>
</feature>
<dbReference type="SUPFAM" id="SSF141371">
    <property type="entry name" value="PilZ domain-like"/>
    <property type="match status" value="1"/>
</dbReference>
<accession>A0ABQ4TT30</accession>
<reference evidence="3" key="2">
    <citation type="submission" date="2021-08" db="EMBL/GenBank/DDBJ databases">
        <authorList>
            <person name="Tani A."/>
            <person name="Ola A."/>
            <person name="Ogura Y."/>
            <person name="Katsura K."/>
            <person name="Hayashi T."/>
        </authorList>
    </citation>
    <scope>NUCLEOTIDE SEQUENCE</scope>
    <source>
        <strain evidence="3">DSM 23674</strain>
    </source>
</reference>
<keyword evidence="4" id="KW-1185">Reference proteome</keyword>